<dbReference type="EMBL" id="ACPB03011899">
    <property type="status" value="NOT_ANNOTATED_CDS"/>
    <property type="molecule type" value="Genomic_DNA"/>
</dbReference>
<dbReference type="EnsemblMetazoa" id="RPRC004493-RA">
    <property type="protein sequence ID" value="RPRC004493-PA"/>
    <property type="gene ID" value="RPRC004493"/>
</dbReference>
<keyword evidence="2" id="KW-1185">Reference proteome</keyword>
<dbReference type="EMBL" id="ACPB03011900">
    <property type="status" value="NOT_ANNOTATED_CDS"/>
    <property type="molecule type" value="Genomic_DNA"/>
</dbReference>
<dbReference type="AlphaFoldDB" id="T1HKC0"/>
<accession>T1HKC0</accession>
<dbReference type="VEuPathDB" id="VectorBase:RPRC004493"/>
<organism evidence="1 2">
    <name type="scientific">Rhodnius prolixus</name>
    <name type="common">Triatomid bug</name>
    <dbReference type="NCBI Taxonomy" id="13249"/>
    <lineage>
        <taxon>Eukaryota</taxon>
        <taxon>Metazoa</taxon>
        <taxon>Ecdysozoa</taxon>
        <taxon>Arthropoda</taxon>
        <taxon>Hexapoda</taxon>
        <taxon>Insecta</taxon>
        <taxon>Pterygota</taxon>
        <taxon>Neoptera</taxon>
        <taxon>Paraneoptera</taxon>
        <taxon>Hemiptera</taxon>
        <taxon>Heteroptera</taxon>
        <taxon>Panheteroptera</taxon>
        <taxon>Cimicomorpha</taxon>
        <taxon>Reduviidae</taxon>
        <taxon>Triatominae</taxon>
        <taxon>Rhodnius</taxon>
    </lineage>
</organism>
<sequence length="73" mass="8368">MKLVSVIFENFVLPASSFSTEVKCELYTFFWTSSIQGVPKWDISCSHYRRFDRIAGLPLTSTVRDSETKLNGE</sequence>
<dbReference type="HOGENOM" id="CLU_2707880_0_0_1"/>
<reference evidence="1" key="1">
    <citation type="submission" date="2015-05" db="UniProtKB">
        <authorList>
            <consortium name="EnsemblMetazoa"/>
        </authorList>
    </citation>
    <scope>IDENTIFICATION</scope>
</reference>
<dbReference type="InParanoid" id="T1HKC0"/>
<protein>
    <submittedName>
        <fullName evidence="1">Uncharacterized protein</fullName>
    </submittedName>
</protein>
<name>T1HKC0_RHOPR</name>
<evidence type="ECO:0000313" key="2">
    <source>
        <dbReference type="Proteomes" id="UP000015103"/>
    </source>
</evidence>
<dbReference type="Proteomes" id="UP000015103">
    <property type="component" value="Unassembled WGS sequence"/>
</dbReference>
<proteinExistence type="predicted"/>
<evidence type="ECO:0000313" key="1">
    <source>
        <dbReference type="EnsemblMetazoa" id="RPRC004493-PA"/>
    </source>
</evidence>